<dbReference type="InterPro" id="IPR016071">
    <property type="entry name" value="Staphylococal_nuclease_OB-fold"/>
</dbReference>
<evidence type="ECO:0000259" key="15">
    <source>
        <dbReference type="PROSITE" id="PS50830"/>
    </source>
</evidence>
<dbReference type="GeneID" id="59238878"/>
<keyword evidence="8" id="KW-0479">Metal-binding</keyword>
<organism evidence="16 17">
    <name type="scientific">Zygotorulaspora mrakii</name>
    <name type="common">Zygosaccharomyces mrakii</name>
    <dbReference type="NCBI Taxonomy" id="42260"/>
    <lineage>
        <taxon>Eukaryota</taxon>
        <taxon>Fungi</taxon>
        <taxon>Dikarya</taxon>
        <taxon>Ascomycota</taxon>
        <taxon>Saccharomycotina</taxon>
        <taxon>Saccharomycetes</taxon>
        <taxon>Saccharomycetales</taxon>
        <taxon>Saccharomycetaceae</taxon>
        <taxon>Zygotorulaspora</taxon>
    </lineage>
</organism>
<evidence type="ECO:0000256" key="4">
    <source>
        <dbReference type="ARBA" id="ARBA00013404"/>
    </source>
</evidence>
<keyword evidence="11" id="KW-0106">Calcium</keyword>
<gene>
    <name evidence="16" type="ORF">HG535_0H04020</name>
</gene>
<dbReference type="OrthoDB" id="430293at2759"/>
<comment type="subcellular location">
    <subcellularLocation>
        <location evidence="1">Membrane</location>
        <topology evidence="1">Single-pass membrane protein</topology>
    </subcellularLocation>
    <subcellularLocation>
        <location evidence="2">Mitochondrion</location>
    </subcellularLocation>
</comment>
<feature type="domain" description="TNase-like" evidence="15">
    <location>
        <begin position="58"/>
        <end position="267"/>
    </location>
</feature>
<keyword evidence="17" id="KW-1185">Reference proteome</keyword>
<comment type="similarity">
    <text evidence="3">Belongs to the LCL3 family.</text>
</comment>
<protein>
    <recommendedName>
        <fullName evidence="4">Probable endonuclease LCL3</fullName>
    </recommendedName>
    <alternativeName>
        <fullName evidence="5">Probable endonuclease lcl3</fullName>
    </alternativeName>
</protein>
<evidence type="ECO:0000256" key="12">
    <source>
        <dbReference type="ARBA" id="ARBA00022989"/>
    </source>
</evidence>
<evidence type="ECO:0000256" key="7">
    <source>
        <dbReference type="ARBA" id="ARBA00022722"/>
    </source>
</evidence>
<dbReference type="SUPFAM" id="SSF50199">
    <property type="entry name" value="Staphylococcal nuclease"/>
    <property type="match status" value="1"/>
</dbReference>
<dbReference type="PANTHER" id="PTHR12302">
    <property type="entry name" value="EBNA2 BINDING PROTEIN P100"/>
    <property type="match status" value="1"/>
</dbReference>
<feature type="transmembrane region" description="Helical" evidence="14">
    <location>
        <begin position="20"/>
        <end position="37"/>
    </location>
</feature>
<accession>A0A7H9B8Q6</accession>
<evidence type="ECO:0000313" key="17">
    <source>
        <dbReference type="Proteomes" id="UP000509704"/>
    </source>
</evidence>
<keyword evidence="10" id="KW-0378">Hydrolase</keyword>
<evidence type="ECO:0000256" key="2">
    <source>
        <dbReference type="ARBA" id="ARBA00004173"/>
    </source>
</evidence>
<evidence type="ECO:0000256" key="5">
    <source>
        <dbReference type="ARBA" id="ARBA00014651"/>
    </source>
</evidence>
<dbReference type="KEGG" id="zmk:HG535_0H04020"/>
<dbReference type="AlphaFoldDB" id="A0A7H9B8Q6"/>
<dbReference type="GO" id="GO:0046872">
    <property type="term" value="F:metal ion binding"/>
    <property type="evidence" value="ECO:0007669"/>
    <property type="project" value="UniProtKB-KW"/>
</dbReference>
<dbReference type="GO" id="GO:0016020">
    <property type="term" value="C:membrane"/>
    <property type="evidence" value="ECO:0007669"/>
    <property type="project" value="UniProtKB-SubCell"/>
</dbReference>
<dbReference type="GO" id="GO:0004519">
    <property type="term" value="F:endonuclease activity"/>
    <property type="evidence" value="ECO:0007669"/>
    <property type="project" value="UniProtKB-KW"/>
</dbReference>
<dbReference type="PROSITE" id="PS50830">
    <property type="entry name" value="TNASE_3"/>
    <property type="match status" value="1"/>
</dbReference>
<keyword evidence="6 14" id="KW-0812">Transmembrane</keyword>
<reference evidence="16 17" key="1">
    <citation type="submission" date="2020-07" db="EMBL/GenBank/DDBJ databases">
        <title>The yeast mating-type switching endonuclease HO is a domesticated member of an unorthodox homing genetic element family.</title>
        <authorList>
            <person name="Coughlan A.Y."/>
            <person name="Lombardi L."/>
            <person name="Braun-Galleani S."/>
            <person name="Martos A.R."/>
            <person name="Galeote V."/>
            <person name="Bigey F."/>
            <person name="Dequin S."/>
            <person name="Byrne K.P."/>
            <person name="Wolfe K.H."/>
        </authorList>
    </citation>
    <scope>NUCLEOTIDE SEQUENCE [LARGE SCALE GENOMIC DNA]</scope>
    <source>
        <strain evidence="16 17">NRRL Y-6702</strain>
    </source>
</reference>
<dbReference type="GO" id="GO:0005739">
    <property type="term" value="C:mitochondrion"/>
    <property type="evidence" value="ECO:0007669"/>
    <property type="project" value="UniProtKB-SubCell"/>
</dbReference>
<dbReference type="SMART" id="SM00318">
    <property type="entry name" value="SNc"/>
    <property type="match status" value="1"/>
</dbReference>
<dbReference type="PANTHER" id="PTHR12302:SF3">
    <property type="entry name" value="SERINE_THREONINE-PROTEIN KINASE 31"/>
    <property type="match status" value="1"/>
</dbReference>
<sequence length="280" mass="32528">MSDSKNLSTSRSLVYPADVVFLSLCFTGSFVGAYSAFNRYLKRYSKVTSIPSSAFRKRWLFGKVTSVGDGDNFHFFHTPGGIFGGWGWLRKLPKLSRVEVKEVGQKTHKPSAERAPLYKRLFHLIFEKNKSQTAWSNYYLSLHVPYKNRRNLSTISVRICGVDAPERAHFGNTAQPFSEEALNWLRYTLLGRNVWIKPLSVDQYNRCVARVAYWTWKGWKNVSLEMIEEGLAVVYESKTSAEFDGQERLYRRYETIAKSQKRGIWTQKNFETPGEYKRRL</sequence>
<evidence type="ECO:0000313" key="16">
    <source>
        <dbReference type="EMBL" id="QLG75075.1"/>
    </source>
</evidence>
<dbReference type="Proteomes" id="UP000509704">
    <property type="component" value="Chromosome 8"/>
</dbReference>
<keyword evidence="12 14" id="KW-1133">Transmembrane helix</keyword>
<evidence type="ECO:0000256" key="14">
    <source>
        <dbReference type="SAM" id="Phobius"/>
    </source>
</evidence>
<dbReference type="GO" id="GO:0016787">
    <property type="term" value="F:hydrolase activity"/>
    <property type="evidence" value="ECO:0007669"/>
    <property type="project" value="UniProtKB-KW"/>
</dbReference>
<keyword evidence="13 14" id="KW-0472">Membrane</keyword>
<evidence type="ECO:0000256" key="10">
    <source>
        <dbReference type="ARBA" id="ARBA00022801"/>
    </source>
</evidence>
<evidence type="ECO:0000256" key="13">
    <source>
        <dbReference type="ARBA" id="ARBA00023136"/>
    </source>
</evidence>
<dbReference type="EMBL" id="CP058611">
    <property type="protein sequence ID" value="QLG75075.1"/>
    <property type="molecule type" value="Genomic_DNA"/>
</dbReference>
<dbReference type="InterPro" id="IPR035437">
    <property type="entry name" value="SNase_OB-fold_sf"/>
</dbReference>
<proteinExistence type="inferred from homology"/>
<evidence type="ECO:0000256" key="11">
    <source>
        <dbReference type="ARBA" id="ARBA00022837"/>
    </source>
</evidence>
<dbReference type="Pfam" id="PF00565">
    <property type="entry name" value="SNase"/>
    <property type="match status" value="1"/>
</dbReference>
<name>A0A7H9B8Q6_ZYGMR</name>
<dbReference type="Gene3D" id="2.40.50.90">
    <property type="match status" value="1"/>
</dbReference>
<keyword evidence="9" id="KW-0255">Endonuclease</keyword>
<evidence type="ECO:0000256" key="8">
    <source>
        <dbReference type="ARBA" id="ARBA00022723"/>
    </source>
</evidence>
<evidence type="ECO:0000256" key="6">
    <source>
        <dbReference type="ARBA" id="ARBA00022692"/>
    </source>
</evidence>
<evidence type="ECO:0000256" key="1">
    <source>
        <dbReference type="ARBA" id="ARBA00004167"/>
    </source>
</evidence>
<dbReference type="RefSeq" id="XP_037146800.1">
    <property type="nucleotide sequence ID" value="XM_037290905.1"/>
</dbReference>
<keyword evidence="7" id="KW-0540">Nuclease</keyword>
<evidence type="ECO:0000256" key="3">
    <source>
        <dbReference type="ARBA" id="ARBA00005435"/>
    </source>
</evidence>
<evidence type="ECO:0000256" key="9">
    <source>
        <dbReference type="ARBA" id="ARBA00022759"/>
    </source>
</evidence>